<dbReference type="Proteomes" id="UP000614200">
    <property type="component" value="Unassembled WGS sequence"/>
</dbReference>
<feature type="transmembrane region" description="Helical" evidence="12">
    <location>
        <begin position="227"/>
        <end position="247"/>
    </location>
</feature>
<feature type="transmembrane region" description="Helical" evidence="12">
    <location>
        <begin position="254"/>
        <end position="279"/>
    </location>
</feature>
<evidence type="ECO:0000256" key="6">
    <source>
        <dbReference type="ARBA" id="ARBA00022692"/>
    </source>
</evidence>
<feature type="transmembrane region" description="Helical" evidence="12">
    <location>
        <begin position="299"/>
        <end position="321"/>
    </location>
</feature>
<dbReference type="NCBIfam" id="TIGR00203">
    <property type="entry name" value="cydB"/>
    <property type="match status" value="1"/>
</dbReference>
<keyword evidence="6 12" id="KW-0812">Transmembrane</keyword>
<feature type="transmembrane region" description="Helical" evidence="12">
    <location>
        <begin position="83"/>
        <end position="103"/>
    </location>
</feature>
<evidence type="ECO:0000256" key="4">
    <source>
        <dbReference type="ARBA" id="ARBA00022475"/>
    </source>
</evidence>
<reference evidence="13 14" key="1">
    <citation type="submission" date="2020-11" db="EMBL/GenBank/DDBJ databases">
        <title>Fusibacter basophilias sp. nov.</title>
        <authorList>
            <person name="Qiu D."/>
        </authorList>
    </citation>
    <scope>NUCLEOTIDE SEQUENCE [LARGE SCALE GENOMIC DNA]</scope>
    <source>
        <strain evidence="13 14">Q10-2</strain>
    </source>
</reference>
<evidence type="ECO:0000313" key="14">
    <source>
        <dbReference type="Proteomes" id="UP000614200"/>
    </source>
</evidence>
<feature type="transmembrane region" description="Helical" evidence="12">
    <location>
        <begin position="124"/>
        <end position="146"/>
    </location>
</feature>
<keyword evidence="9 12" id="KW-1133">Transmembrane helix</keyword>
<dbReference type="EMBL" id="JADKNH010000008">
    <property type="protein sequence ID" value="MBF4694227.1"/>
    <property type="molecule type" value="Genomic_DNA"/>
</dbReference>
<comment type="caution">
    <text evidence="13">The sequence shown here is derived from an EMBL/GenBank/DDBJ whole genome shotgun (WGS) entry which is preliminary data.</text>
</comment>
<proteinExistence type="inferred from homology"/>
<keyword evidence="14" id="KW-1185">Reference proteome</keyword>
<dbReference type="PANTHER" id="PTHR43141">
    <property type="entry name" value="CYTOCHROME BD2 SUBUNIT II"/>
    <property type="match status" value="1"/>
</dbReference>
<gene>
    <name evidence="13" type="primary">cydB</name>
    <name evidence="13" type="ORF">ISU02_13980</name>
</gene>
<dbReference type="Pfam" id="PF02322">
    <property type="entry name" value="Cyt_bd_oxida_II"/>
    <property type="match status" value="1"/>
</dbReference>
<keyword evidence="4" id="KW-1003">Cell membrane</keyword>
<keyword evidence="5" id="KW-0349">Heme</keyword>
<keyword evidence="3" id="KW-0813">Transport</keyword>
<evidence type="ECO:0000256" key="5">
    <source>
        <dbReference type="ARBA" id="ARBA00022617"/>
    </source>
</evidence>
<protein>
    <submittedName>
        <fullName evidence="13">Cytochrome d ubiquinol oxidase subunit II</fullName>
    </submittedName>
</protein>
<feature type="transmembrane region" description="Helical" evidence="12">
    <location>
        <begin position="166"/>
        <end position="186"/>
    </location>
</feature>
<comment type="subcellular location">
    <subcellularLocation>
        <location evidence="1">Cell membrane</location>
        <topology evidence="1">Multi-pass membrane protein</topology>
    </subcellularLocation>
</comment>
<evidence type="ECO:0000256" key="1">
    <source>
        <dbReference type="ARBA" id="ARBA00004651"/>
    </source>
</evidence>
<organism evidence="13 14">
    <name type="scientific">Fusibacter ferrireducens</name>
    <dbReference type="NCBI Taxonomy" id="2785058"/>
    <lineage>
        <taxon>Bacteria</taxon>
        <taxon>Bacillati</taxon>
        <taxon>Bacillota</taxon>
        <taxon>Clostridia</taxon>
        <taxon>Eubacteriales</taxon>
        <taxon>Eubacteriales Family XII. Incertae Sedis</taxon>
        <taxon>Fusibacter</taxon>
    </lineage>
</organism>
<dbReference type="InterPro" id="IPR003317">
    <property type="entry name" value="Cyt-d_oxidase_su2"/>
</dbReference>
<evidence type="ECO:0000256" key="2">
    <source>
        <dbReference type="ARBA" id="ARBA00007543"/>
    </source>
</evidence>
<evidence type="ECO:0000313" key="13">
    <source>
        <dbReference type="EMBL" id="MBF4694227.1"/>
    </source>
</evidence>
<evidence type="ECO:0000256" key="7">
    <source>
        <dbReference type="ARBA" id="ARBA00022723"/>
    </source>
</evidence>
<feature type="transmembrane region" description="Helical" evidence="12">
    <location>
        <begin position="6"/>
        <end position="37"/>
    </location>
</feature>
<evidence type="ECO:0000256" key="8">
    <source>
        <dbReference type="ARBA" id="ARBA00022982"/>
    </source>
</evidence>
<keyword evidence="10" id="KW-0408">Iron</keyword>
<dbReference type="PIRSF" id="PIRSF000267">
    <property type="entry name" value="Cyt_oxidse_sub2"/>
    <property type="match status" value="1"/>
</dbReference>
<evidence type="ECO:0000256" key="3">
    <source>
        <dbReference type="ARBA" id="ARBA00022448"/>
    </source>
</evidence>
<comment type="similarity">
    <text evidence="2">Belongs to the cytochrome ubiquinol oxidase subunit 2 family.</text>
</comment>
<dbReference type="RefSeq" id="WP_194702463.1">
    <property type="nucleotide sequence ID" value="NZ_JADKNH010000008.1"/>
</dbReference>
<keyword evidence="7" id="KW-0479">Metal-binding</keyword>
<accession>A0ABR9ZUT5</accession>
<keyword evidence="8" id="KW-0249">Electron transport</keyword>
<feature type="transmembrane region" description="Helical" evidence="12">
    <location>
        <begin position="198"/>
        <end position="221"/>
    </location>
</feature>
<keyword evidence="11 12" id="KW-0472">Membrane</keyword>
<evidence type="ECO:0000256" key="9">
    <source>
        <dbReference type="ARBA" id="ARBA00022989"/>
    </source>
</evidence>
<name>A0ABR9ZUT5_9FIRM</name>
<sequence>MVSLSTLWFILIGILFTGFLFLEGFDFGVGALVPFVAKNDAERQIAIGTIGPVWDGNEVWLLTAGGAMFAAFPYWYATMFSGFYLALFLVLVALIVRGVTFEFRNKDAYRIWRENWDTALSISSILPAILFPVAFANLIGGTPLAIQNGRLEYIGGFFDLLTPFTLSAGIAGCAFLLYHGAVYLALKSSGKVEARSIALGQKLGIATLGTALLLALMAWITLGINGVLSPLLFVLAMLLAVCSYLVFTKGKYKLALALNFLVIVFGMASLFTGLFPNVMISSLDPSLSLSIADAASSSYTLKTMTIITATLLPVVLLYQLWTFKVFKSRVTINDVKY</sequence>
<evidence type="ECO:0000256" key="11">
    <source>
        <dbReference type="ARBA" id="ARBA00023136"/>
    </source>
</evidence>
<evidence type="ECO:0000256" key="10">
    <source>
        <dbReference type="ARBA" id="ARBA00023004"/>
    </source>
</evidence>
<evidence type="ECO:0000256" key="12">
    <source>
        <dbReference type="SAM" id="Phobius"/>
    </source>
</evidence>
<dbReference type="PANTHER" id="PTHR43141:SF5">
    <property type="entry name" value="CYTOCHROME BD-I UBIQUINOL OXIDASE SUBUNIT 2"/>
    <property type="match status" value="1"/>
</dbReference>